<name>A0A0W8FL84_9ZZZZ</name>
<reference evidence="1" key="1">
    <citation type="journal article" date="2015" name="Proc. Natl. Acad. Sci. U.S.A.">
        <title>Networks of energetic and metabolic interactions define dynamics in microbial communities.</title>
        <authorList>
            <person name="Embree M."/>
            <person name="Liu J.K."/>
            <person name="Al-Bassam M.M."/>
            <person name="Zengler K."/>
        </authorList>
    </citation>
    <scope>NUCLEOTIDE SEQUENCE</scope>
</reference>
<sequence>MGKLDCVLRDGHGLSGERRFVHLQVAGGYQAHIRGNFIPRLKQNNISGNHLCRRYLNFLARTHDRGFRDHRFRQRFHGLDSLGLLYEPYEGINDNHPENNSGIHPFLEQGRNGSGRQQDVYQRLMKLQEKSHQGTFAFFGSQYIYSESLFPVTYFQQIESLVWICLQKTNNLFMRHMVPVFSQQFFHAQLSFR</sequence>
<protein>
    <submittedName>
        <fullName evidence="1">Uncharacterized protein</fullName>
    </submittedName>
</protein>
<dbReference type="AlphaFoldDB" id="A0A0W8FL84"/>
<gene>
    <name evidence="1" type="ORF">ASZ90_008611</name>
</gene>
<accession>A0A0W8FL84</accession>
<dbReference type="EMBL" id="LNQE01001038">
    <property type="protein sequence ID" value="KUG21627.1"/>
    <property type="molecule type" value="Genomic_DNA"/>
</dbReference>
<comment type="caution">
    <text evidence="1">The sequence shown here is derived from an EMBL/GenBank/DDBJ whole genome shotgun (WGS) entry which is preliminary data.</text>
</comment>
<evidence type="ECO:0000313" key="1">
    <source>
        <dbReference type="EMBL" id="KUG21627.1"/>
    </source>
</evidence>
<dbReference type="AntiFam" id="ANF00076">
    <property type="entry name" value="Shadow ORF (opposite copA)"/>
</dbReference>
<proteinExistence type="predicted"/>
<organism evidence="1">
    <name type="scientific">hydrocarbon metagenome</name>
    <dbReference type="NCBI Taxonomy" id="938273"/>
    <lineage>
        <taxon>unclassified sequences</taxon>
        <taxon>metagenomes</taxon>
        <taxon>ecological metagenomes</taxon>
    </lineage>
</organism>